<sequence length="264" mass="28569">MRPIDDAPGGRIPYPDKAERDASVAMIVTRGMPARMRLVDSVAELVRSAGLRSLFFGVWDCVFLGCLAAACVWGLLAAGADGFMQRDSAAQGRLMILMFLASPFLYEFVHLLIMLRERERRTLDLWRVCRWSFHRLAAVRMLAFGAASVTADTMGCVVVSALSGRRLPVLTMLGVSFASLFLFALGQLAVDARCAWPASAAVMPVAWLAAGGAAWAFSDRVAGMMERLPAAVSLGIAAALAVAFLYALRRYMNVPASRRAEAFA</sequence>
<evidence type="ECO:0000256" key="1">
    <source>
        <dbReference type="SAM" id="Phobius"/>
    </source>
</evidence>
<comment type="caution">
    <text evidence="2">The sequence shown here is derived from an EMBL/GenBank/DDBJ whole genome shotgun (WGS) entry which is preliminary data.</text>
</comment>
<reference evidence="2 3" key="1">
    <citation type="submission" date="2019-10" db="EMBL/GenBank/DDBJ databases">
        <title>Bifidobacterium from non-human primates.</title>
        <authorList>
            <person name="Modesto M."/>
        </authorList>
    </citation>
    <scope>NUCLEOTIDE SEQUENCE [LARGE SCALE GENOMIC DNA]</scope>
    <source>
        <strain evidence="2 3">TREC</strain>
    </source>
</reference>
<organism evidence="2 3">
    <name type="scientific">Bifidobacterium avesanii</name>
    <dbReference type="NCBI Taxonomy" id="1798157"/>
    <lineage>
        <taxon>Bacteria</taxon>
        <taxon>Bacillati</taxon>
        <taxon>Actinomycetota</taxon>
        <taxon>Actinomycetes</taxon>
        <taxon>Bifidobacteriales</taxon>
        <taxon>Bifidobacteriaceae</taxon>
        <taxon>Bifidobacterium</taxon>
    </lineage>
</organism>
<keyword evidence="1" id="KW-0472">Membrane</keyword>
<dbReference type="EMBL" id="WHZY01000001">
    <property type="protein sequence ID" value="NEG77605.1"/>
    <property type="molecule type" value="Genomic_DNA"/>
</dbReference>
<dbReference type="OrthoDB" id="3231060at2"/>
<feature type="transmembrane region" description="Helical" evidence="1">
    <location>
        <begin position="96"/>
        <end position="115"/>
    </location>
</feature>
<dbReference type="AlphaFoldDB" id="A0A7K3TET4"/>
<proteinExistence type="predicted"/>
<dbReference type="RefSeq" id="WP_152349525.1">
    <property type="nucleotide sequence ID" value="NZ_WBSN01000001.1"/>
</dbReference>
<feature type="transmembrane region" description="Helical" evidence="1">
    <location>
        <begin position="167"/>
        <end position="186"/>
    </location>
</feature>
<protein>
    <submittedName>
        <fullName evidence="2">Uncharacterized protein</fullName>
    </submittedName>
</protein>
<keyword evidence="1" id="KW-0812">Transmembrane</keyword>
<name>A0A7K3TET4_9BIFI</name>
<gene>
    <name evidence="2" type="ORF">GFD22_01115</name>
</gene>
<evidence type="ECO:0000313" key="2">
    <source>
        <dbReference type="EMBL" id="NEG77605.1"/>
    </source>
</evidence>
<feature type="transmembrane region" description="Helical" evidence="1">
    <location>
        <begin position="198"/>
        <end position="218"/>
    </location>
</feature>
<feature type="transmembrane region" description="Helical" evidence="1">
    <location>
        <begin position="136"/>
        <end position="161"/>
    </location>
</feature>
<keyword evidence="3" id="KW-1185">Reference proteome</keyword>
<evidence type="ECO:0000313" key="3">
    <source>
        <dbReference type="Proteomes" id="UP000469763"/>
    </source>
</evidence>
<accession>A0A7K3TET4</accession>
<keyword evidence="1" id="KW-1133">Transmembrane helix</keyword>
<feature type="transmembrane region" description="Helical" evidence="1">
    <location>
        <begin position="54"/>
        <end position="76"/>
    </location>
</feature>
<feature type="transmembrane region" description="Helical" evidence="1">
    <location>
        <begin position="230"/>
        <end position="248"/>
    </location>
</feature>
<dbReference type="Proteomes" id="UP000469763">
    <property type="component" value="Unassembled WGS sequence"/>
</dbReference>